<dbReference type="EMBL" id="BAABFO010000009">
    <property type="protein sequence ID" value="GAA4332407.1"/>
    <property type="molecule type" value="Genomic_DNA"/>
</dbReference>
<comment type="caution">
    <text evidence="2">The sequence shown here is derived from an EMBL/GenBank/DDBJ whole genome shotgun (WGS) entry which is preliminary data.</text>
</comment>
<accession>A0ABP8H033</accession>
<evidence type="ECO:0000313" key="3">
    <source>
        <dbReference type="Proteomes" id="UP001501671"/>
    </source>
</evidence>
<proteinExistence type="inferred from homology"/>
<dbReference type="PRINTS" id="PR00081">
    <property type="entry name" value="GDHRDH"/>
</dbReference>
<dbReference type="PANTHER" id="PTHR42879">
    <property type="entry name" value="3-OXOACYL-(ACYL-CARRIER-PROTEIN) REDUCTASE"/>
    <property type="match status" value="1"/>
</dbReference>
<dbReference type="Pfam" id="PF13561">
    <property type="entry name" value="adh_short_C2"/>
    <property type="match status" value="1"/>
</dbReference>
<protein>
    <submittedName>
        <fullName evidence="2">SDR family oxidoreductase</fullName>
    </submittedName>
</protein>
<dbReference type="SUPFAM" id="SSF51735">
    <property type="entry name" value="NAD(P)-binding Rossmann-fold domains"/>
    <property type="match status" value="1"/>
</dbReference>
<gene>
    <name evidence="2" type="ORF">GCM10023144_22360</name>
</gene>
<dbReference type="InterPro" id="IPR050259">
    <property type="entry name" value="SDR"/>
</dbReference>
<dbReference type="InterPro" id="IPR036291">
    <property type="entry name" value="NAD(P)-bd_dom_sf"/>
</dbReference>
<dbReference type="RefSeq" id="WP_345249353.1">
    <property type="nucleotide sequence ID" value="NZ_BAABFO010000009.1"/>
</dbReference>
<dbReference type="PANTHER" id="PTHR42879:SF6">
    <property type="entry name" value="NADPH-DEPENDENT REDUCTASE BACG"/>
    <property type="match status" value="1"/>
</dbReference>
<dbReference type="InterPro" id="IPR002347">
    <property type="entry name" value="SDR_fam"/>
</dbReference>
<organism evidence="2 3">
    <name type="scientific">Pigmentiphaga soli</name>
    <dbReference type="NCBI Taxonomy" id="1007095"/>
    <lineage>
        <taxon>Bacteria</taxon>
        <taxon>Pseudomonadati</taxon>
        <taxon>Pseudomonadota</taxon>
        <taxon>Betaproteobacteria</taxon>
        <taxon>Burkholderiales</taxon>
        <taxon>Alcaligenaceae</taxon>
        <taxon>Pigmentiphaga</taxon>
    </lineage>
</organism>
<evidence type="ECO:0000256" key="1">
    <source>
        <dbReference type="ARBA" id="ARBA00006484"/>
    </source>
</evidence>
<name>A0ABP8H033_9BURK</name>
<keyword evidence="3" id="KW-1185">Reference proteome</keyword>
<dbReference type="Gene3D" id="3.40.50.720">
    <property type="entry name" value="NAD(P)-binding Rossmann-like Domain"/>
    <property type="match status" value="1"/>
</dbReference>
<sequence length="258" mass="27134">MDLGLKGKVALVTACSGGMGRNIALALAAEGAHVALFARSRDKLEALAADIERLHGVHALPCPGDMREAADADRLAATLEREFGGLDVAVLNTGRAPVPLRATVDETDGERWDAAYRTQLWGAIQIAQRVHPLMGAAGPGRIIAVTSASVQQPMPHHALSTVFRAGVTAYLKHLANELGARGITVNCVAPALIETPHRTGVAAYTAEQAQARKKMNVLQRMGSQEEVCAAVVFLASRQAGFITGSTLRLDGGMVGTLF</sequence>
<reference evidence="3" key="1">
    <citation type="journal article" date="2019" name="Int. J. Syst. Evol. Microbiol.">
        <title>The Global Catalogue of Microorganisms (GCM) 10K type strain sequencing project: providing services to taxonomists for standard genome sequencing and annotation.</title>
        <authorList>
            <consortium name="The Broad Institute Genomics Platform"/>
            <consortium name="The Broad Institute Genome Sequencing Center for Infectious Disease"/>
            <person name="Wu L."/>
            <person name="Ma J."/>
        </authorList>
    </citation>
    <scope>NUCLEOTIDE SEQUENCE [LARGE SCALE GENOMIC DNA]</scope>
    <source>
        <strain evidence="3">JCM 17666</strain>
    </source>
</reference>
<comment type="similarity">
    <text evidence="1">Belongs to the short-chain dehydrogenases/reductases (SDR) family.</text>
</comment>
<dbReference type="Proteomes" id="UP001501671">
    <property type="component" value="Unassembled WGS sequence"/>
</dbReference>
<evidence type="ECO:0000313" key="2">
    <source>
        <dbReference type="EMBL" id="GAA4332407.1"/>
    </source>
</evidence>